<name>A0A3S3N8C5_9MAGN</name>
<evidence type="ECO:0000313" key="3">
    <source>
        <dbReference type="Proteomes" id="UP000283530"/>
    </source>
</evidence>
<keyword evidence="3" id="KW-1185">Reference proteome</keyword>
<evidence type="ECO:0000313" key="2">
    <source>
        <dbReference type="EMBL" id="RWR74632.1"/>
    </source>
</evidence>
<proteinExistence type="predicted"/>
<feature type="compositionally biased region" description="Polar residues" evidence="1">
    <location>
        <begin position="87"/>
        <end position="96"/>
    </location>
</feature>
<feature type="compositionally biased region" description="Basic and acidic residues" evidence="1">
    <location>
        <begin position="536"/>
        <end position="557"/>
    </location>
</feature>
<feature type="compositionally biased region" description="Basic and acidic residues" evidence="1">
    <location>
        <begin position="191"/>
        <end position="202"/>
    </location>
</feature>
<feature type="region of interest" description="Disordered" evidence="1">
    <location>
        <begin position="148"/>
        <end position="167"/>
    </location>
</feature>
<gene>
    <name evidence="2" type="ORF">CKAN_00296900</name>
</gene>
<sequence length="900" mass="99011">MSSGIHCLDGFVTPPAYKSVKMCHAVSSSDPSTAECQIVESIEECLTETPTQNAPGNSITLHDPAILMPPNLCTGIVLENSNQLQEYQKSQMGNTPHSRKRRCSSSKQPLQGIFTRTRLGPFIHRTQSIHSNCKHNFSVGIEIGKPPSSERISFEGQRPGNNSFNDNSLISMRDLRARGVLSPSSVDGDCSPEKKPKFQTDPAECGRPELGCDGKMFYKEQKIDDEVHGLGKELLQTMLSVSDGKSSEQGNARREMEFDGEDNFNEQNFNSVIEEISGWVNDLDEMTQTTPPNSDCGSSKLINEQGEMQSDGEAFLGDKKIDHGIEAIPCGVNGTCEEWIQTTPPDGDIFCKSDVQEGGGNDRLIHEIDVGAAENPSTIRIPGENPSFDEGFDQSRKDAADTMIKNRPALVPCSRLKLYQTPNSLSYRRLLPFLMDLAKDNASSLEIRPCKSLYPAKFKKMVEEESTHPQLLDSRSHLADSGCGKADILCGQNQVDDLETTITETSVENRLDSLGTSPFEVPKESSLDGLSSIRIENQREKSTDVLETPNQREKSTDVLETPMKRKSSIDALGISLTEKSKEMSSRTHCLDGFETTPESVEMCQAVSSSDASTAECQIIESLEECLTETPIQDAPGSCITLLDPAIQMLPDLCNGTITQLDQVMPETSRTLDLGFDSVGSVIKIGLPDESLSTSPTCNEALSMECANYIQGPSDLPTKAEEESMQPVSALSTDAKPLESLNFQSQSEYSIHLETPVLPLVKGILKTHPQECSGLCMCPDCASFRLHAEKANEFSRKQMQEAEGVAVGLMKELSSLRSVMEKMITSSPGNDRDQAIVQASQIKGFCRKAFRAEELARDCLRKMTRDLNTHCRITTLQRPKVRFADNLEEKLLLKLQKENDG</sequence>
<dbReference type="Proteomes" id="UP000283530">
    <property type="component" value="Unassembled WGS sequence"/>
</dbReference>
<protein>
    <submittedName>
        <fullName evidence="2">Uncharacterized protein</fullName>
    </submittedName>
</protein>
<dbReference type="EMBL" id="QPKB01000001">
    <property type="protein sequence ID" value="RWR74632.1"/>
    <property type="molecule type" value="Genomic_DNA"/>
</dbReference>
<dbReference type="PANTHER" id="PTHR34461">
    <property type="entry name" value="EXPRESSED PROTEIN"/>
    <property type="match status" value="1"/>
</dbReference>
<accession>A0A3S3N8C5</accession>
<evidence type="ECO:0000256" key="1">
    <source>
        <dbReference type="SAM" id="MobiDB-lite"/>
    </source>
</evidence>
<feature type="region of interest" description="Disordered" evidence="1">
    <location>
        <begin position="182"/>
        <end position="202"/>
    </location>
</feature>
<reference evidence="2 3" key="1">
    <citation type="journal article" date="2019" name="Nat. Plants">
        <title>Stout camphor tree genome fills gaps in understanding of flowering plant genome evolution.</title>
        <authorList>
            <person name="Chaw S.M."/>
            <person name="Liu Y.C."/>
            <person name="Wu Y.W."/>
            <person name="Wang H.Y."/>
            <person name="Lin C.I."/>
            <person name="Wu C.S."/>
            <person name="Ke H.M."/>
            <person name="Chang L.Y."/>
            <person name="Hsu C.Y."/>
            <person name="Yang H.T."/>
            <person name="Sudianto E."/>
            <person name="Hsu M.H."/>
            <person name="Wu K.P."/>
            <person name="Wang L.N."/>
            <person name="Leebens-Mack J.H."/>
            <person name="Tsai I.J."/>
        </authorList>
    </citation>
    <scope>NUCLEOTIDE SEQUENCE [LARGE SCALE GENOMIC DNA]</scope>
    <source>
        <strain evidence="3">cv. Chaw 1501</strain>
        <tissue evidence="2">Young leaves</tissue>
    </source>
</reference>
<feature type="region of interest" description="Disordered" evidence="1">
    <location>
        <begin position="509"/>
        <end position="561"/>
    </location>
</feature>
<feature type="region of interest" description="Disordered" evidence="1">
    <location>
        <begin position="87"/>
        <end position="110"/>
    </location>
</feature>
<comment type="caution">
    <text evidence="2">The sequence shown here is derived from an EMBL/GenBank/DDBJ whole genome shotgun (WGS) entry which is preliminary data.</text>
</comment>
<dbReference type="OrthoDB" id="766405at2759"/>
<dbReference type="PANTHER" id="PTHR34461:SF4">
    <property type="entry name" value="OS01G0101800 PROTEIN"/>
    <property type="match status" value="1"/>
</dbReference>
<organism evidence="2 3">
    <name type="scientific">Cinnamomum micranthum f. kanehirae</name>
    <dbReference type="NCBI Taxonomy" id="337451"/>
    <lineage>
        <taxon>Eukaryota</taxon>
        <taxon>Viridiplantae</taxon>
        <taxon>Streptophyta</taxon>
        <taxon>Embryophyta</taxon>
        <taxon>Tracheophyta</taxon>
        <taxon>Spermatophyta</taxon>
        <taxon>Magnoliopsida</taxon>
        <taxon>Magnoliidae</taxon>
        <taxon>Laurales</taxon>
        <taxon>Lauraceae</taxon>
        <taxon>Cinnamomum</taxon>
    </lineage>
</organism>
<dbReference type="AlphaFoldDB" id="A0A3S3N8C5"/>